<protein>
    <submittedName>
        <fullName evidence="1">Uncharacterized protein</fullName>
    </submittedName>
</protein>
<accession>A0ACC2UT60</accession>
<evidence type="ECO:0000313" key="1">
    <source>
        <dbReference type="EMBL" id="KAJ9090279.1"/>
    </source>
</evidence>
<dbReference type="Proteomes" id="UP001165960">
    <property type="component" value="Unassembled WGS sequence"/>
</dbReference>
<keyword evidence="2" id="KW-1185">Reference proteome</keyword>
<name>A0ACC2UT60_9FUNG</name>
<dbReference type="EMBL" id="QTSX02000010">
    <property type="protein sequence ID" value="KAJ9090279.1"/>
    <property type="molecule type" value="Genomic_DNA"/>
</dbReference>
<gene>
    <name evidence="1" type="ORF">DSO57_1004186</name>
</gene>
<reference evidence="1" key="1">
    <citation type="submission" date="2022-04" db="EMBL/GenBank/DDBJ databases">
        <title>Genome of the entomopathogenic fungus Entomophthora muscae.</title>
        <authorList>
            <person name="Elya C."/>
            <person name="Lovett B.R."/>
            <person name="Lee E."/>
            <person name="Macias A.M."/>
            <person name="Hajek A.E."/>
            <person name="De Bivort B.L."/>
            <person name="Kasson M.T."/>
            <person name="De Fine Licht H.H."/>
            <person name="Stajich J.E."/>
        </authorList>
    </citation>
    <scope>NUCLEOTIDE SEQUENCE</scope>
    <source>
        <strain evidence="1">Berkeley</strain>
    </source>
</reference>
<sequence length="309" mass="35271">MPFSFHSHSGEFCLHARGSLEDMVLRAIELGFHTLGLSEHVPRFREADLYPEEGHITTQQLLVNFRAYLKEAQRLREKYATKIDIVVGAETENIYPEYLQDLRAILEETPVDFLVGSVHHANGIPIDFDQASFDKALTSCHTYEGLFNAYFDAQFSMLTSLKPAVVGHFDLIRLFAPADPFHRAFPDAIWQKIRRNVDFVVSYGGLFEINARGWKKGLPSAYPLRDISEYIARSGGRFTLGDDAHAPEEVALNYFRIPAYLESLGIVELWYVKSDTSNVPTAHMAFLGRGFIFEKVADWRKDPFWTPFI</sequence>
<organism evidence="1 2">
    <name type="scientific">Entomophthora muscae</name>
    <dbReference type="NCBI Taxonomy" id="34485"/>
    <lineage>
        <taxon>Eukaryota</taxon>
        <taxon>Fungi</taxon>
        <taxon>Fungi incertae sedis</taxon>
        <taxon>Zoopagomycota</taxon>
        <taxon>Entomophthoromycotina</taxon>
        <taxon>Entomophthoromycetes</taxon>
        <taxon>Entomophthorales</taxon>
        <taxon>Entomophthoraceae</taxon>
        <taxon>Entomophthora</taxon>
    </lineage>
</organism>
<evidence type="ECO:0000313" key="2">
    <source>
        <dbReference type="Proteomes" id="UP001165960"/>
    </source>
</evidence>
<comment type="caution">
    <text evidence="1">The sequence shown here is derived from an EMBL/GenBank/DDBJ whole genome shotgun (WGS) entry which is preliminary data.</text>
</comment>
<proteinExistence type="predicted"/>